<dbReference type="InterPro" id="IPR011005">
    <property type="entry name" value="Dihydropteroate_synth-like_sf"/>
</dbReference>
<evidence type="ECO:0000256" key="13">
    <source>
        <dbReference type="ARBA" id="ARBA00065774"/>
    </source>
</evidence>
<evidence type="ECO:0000256" key="3">
    <source>
        <dbReference type="ARBA" id="ARBA00004763"/>
    </source>
</evidence>
<comment type="caution">
    <text evidence="16">The sequence shown here is derived from an EMBL/GenBank/DDBJ whole genome shotgun (WGS) entry which is preliminary data.</text>
</comment>
<dbReference type="CDD" id="cd00739">
    <property type="entry name" value="DHPS"/>
    <property type="match status" value="1"/>
</dbReference>
<dbReference type="GO" id="GO:0046872">
    <property type="term" value="F:metal ion binding"/>
    <property type="evidence" value="ECO:0007669"/>
    <property type="project" value="UniProtKB-KW"/>
</dbReference>
<gene>
    <name evidence="16" type="primary">folP</name>
    <name evidence="16" type="ORF">STRUR_1049</name>
</gene>
<dbReference type="eggNOG" id="COG0294">
    <property type="taxonomic scope" value="Bacteria"/>
</dbReference>
<evidence type="ECO:0000313" key="17">
    <source>
        <dbReference type="Proteomes" id="UP000005388"/>
    </source>
</evidence>
<keyword evidence="9 14" id="KW-0460">Magnesium</keyword>
<keyword evidence="8 14" id="KW-0479">Metal-binding</keyword>
<dbReference type="RefSeq" id="WP_006740275.1">
    <property type="nucleotide sequence ID" value="NZ_AEUZ02000001.1"/>
</dbReference>
<sequence>MFIGRHKVDGNACVMGILNVTPDSFSDGGFYQSIDEQLKQVEKMIAEGVKIIDVGGESTRPGAEFVPAEVEIARVVPIIRAIKKRFDILISIDTYKTITAKAALEAGADILNDVWAGLYDDDMFALAAEKDVPIMIMHNQKHEGYKNVTQDVCQFLDKRAKVALEAGVKKENIWVDPGFGFAKNEEDNIQLLRELEKVTNLGYPVLFGISRKRTVNYLLGGNRQPLDRDLGTAALSAYAISKGCQIVRVHNVELNVDMVNVISQIMKEK</sequence>
<keyword evidence="10 14" id="KW-0289">Folate biosynthesis</keyword>
<dbReference type="EC" id="2.5.1.15" evidence="5 14"/>
<accession>G5KFP2</accession>
<keyword evidence="17" id="KW-1185">Reference proteome</keyword>
<dbReference type="InterPro" id="IPR045031">
    <property type="entry name" value="DHP_synth-like"/>
</dbReference>
<dbReference type="NCBIfam" id="TIGR01496">
    <property type="entry name" value="DHPS"/>
    <property type="match status" value="1"/>
</dbReference>
<dbReference type="GO" id="GO:0046654">
    <property type="term" value="P:tetrahydrofolate biosynthetic process"/>
    <property type="evidence" value="ECO:0007669"/>
    <property type="project" value="UniProtKB-UniPathway"/>
</dbReference>
<organism evidence="16 17">
    <name type="scientific">Streptococcus urinalis 2285-97</name>
    <dbReference type="NCBI Taxonomy" id="764291"/>
    <lineage>
        <taxon>Bacteria</taxon>
        <taxon>Bacillati</taxon>
        <taxon>Bacillota</taxon>
        <taxon>Bacilli</taxon>
        <taxon>Lactobacillales</taxon>
        <taxon>Streptococcaceae</taxon>
        <taxon>Streptococcus</taxon>
    </lineage>
</organism>
<dbReference type="STRING" id="764291.STRUR_1049"/>
<dbReference type="FunFam" id="3.20.20.20:FF:000006">
    <property type="entry name" value="Dihydropteroate synthase"/>
    <property type="match status" value="1"/>
</dbReference>
<dbReference type="UniPathway" id="UPA00077">
    <property type="reaction ID" value="UER00156"/>
</dbReference>
<comment type="function">
    <text evidence="12 14">Catalyzes the condensation of para-aminobenzoate (pABA) with 6-hydroxymethyl-7,8-dihydropterin diphosphate (DHPt-PP) to form 7,8-dihydropteroate (H2Pte), the immediate precursor of folate derivatives.</text>
</comment>
<dbReference type="Proteomes" id="UP000005388">
    <property type="component" value="Unassembled WGS sequence"/>
</dbReference>
<dbReference type="GO" id="GO:0005829">
    <property type="term" value="C:cytosol"/>
    <property type="evidence" value="ECO:0007669"/>
    <property type="project" value="TreeGrafter"/>
</dbReference>
<feature type="domain" description="Pterin-binding" evidence="15">
    <location>
        <begin position="12"/>
        <end position="260"/>
    </location>
</feature>
<evidence type="ECO:0000256" key="5">
    <source>
        <dbReference type="ARBA" id="ARBA00012458"/>
    </source>
</evidence>
<dbReference type="PANTHER" id="PTHR20941">
    <property type="entry name" value="FOLATE SYNTHESIS PROTEINS"/>
    <property type="match status" value="1"/>
</dbReference>
<protein>
    <recommendedName>
        <fullName evidence="6 14">Dihydropteroate synthase</fullName>
        <shortName evidence="14">DHPS</shortName>
        <ecNumber evidence="5 14">2.5.1.15</ecNumber>
    </recommendedName>
    <alternativeName>
        <fullName evidence="11 14">Dihydropteroate pyrophosphorylase</fullName>
    </alternativeName>
</protein>
<evidence type="ECO:0000256" key="8">
    <source>
        <dbReference type="ARBA" id="ARBA00022723"/>
    </source>
</evidence>
<evidence type="ECO:0000256" key="10">
    <source>
        <dbReference type="ARBA" id="ARBA00022909"/>
    </source>
</evidence>
<dbReference type="AlphaFoldDB" id="G5KFP2"/>
<dbReference type="Pfam" id="PF00809">
    <property type="entry name" value="Pterin_bind"/>
    <property type="match status" value="1"/>
</dbReference>
<name>G5KFP2_9STRE</name>
<dbReference type="GO" id="GO:0004156">
    <property type="term" value="F:dihydropteroate synthase activity"/>
    <property type="evidence" value="ECO:0007669"/>
    <property type="project" value="UniProtKB-EC"/>
</dbReference>
<dbReference type="PROSITE" id="PS50972">
    <property type="entry name" value="PTERIN_BINDING"/>
    <property type="match status" value="1"/>
</dbReference>
<evidence type="ECO:0000256" key="1">
    <source>
        <dbReference type="ARBA" id="ARBA00000012"/>
    </source>
</evidence>
<proteinExistence type="inferred from homology"/>
<evidence type="ECO:0000256" key="11">
    <source>
        <dbReference type="ARBA" id="ARBA00030193"/>
    </source>
</evidence>
<dbReference type="PANTHER" id="PTHR20941:SF1">
    <property type="entry name" value="FOLIC ACID SYNTHESIS PROTEIN FOL1"/>
    <property type="match status" value="1"/>
</dbReference>
<dbReference type="PROSITE" id="PS00792">
    <property type="entry name" value="DHPS_1"/>
    <property type="match status" value="1"/>
</dbReference>
<evidence type="ECO:0000256" key="2">
    <source>
        <dbReference type="ARBA" id="ARBA00001946"/>
    </source>
</evidence>
<dbReference type="EMBL" id="AEUZ02000001">
    <property type="protein sequence ID" value="EHJ57572.1"/>
    <property type="molecule type" value="Genomic_DNA"/>
</dbReference>
<keyword evidence="7 14" id="KW-0808">Transferase</keyword>
<dbReference type="GO" id="GO:0046656">
    <property type="term" value="P:folic acid biosynthetic process"/>
    <property type="evidence" value="ECO:0007669"/>
    <property type="project" value="UniProtKB-KW"/>
</dbReference>
<comment type="pathway">
    <text evidence="3 14">Cofactor biosynthesis; tetrahydrofolate biosynthesis; 7,8-dihydrofolate from 2-amino-4-hydroxy-6-hydroxymethyl-7,8-dihydropteridine diphosphate and 4-aminobenzoate: step 1/2.</text>
</comment>
<evidence type="ECO:0000256" key="14">
    <source>
        <dbReference type="RuleBase" id="RU361205"/>
    </source>
</evidence>
<evidence type="ECO:0000256" key="12">
    <source>
        <dbReference type="ARBA" id="ARBA00053449"/>
    </source>
</evidence>
<evidence type="ECO:0000256" key="9">
    <source>
        <dbReference type="ARBA" id="ARBA00022842"/>
    </source>
</evidence>
<dbReference type="SUPFAM" id="SSF51717">
    <property type="entry name" value="Dihydropteroate synthetase-like"/>
    <property type="match status" value="1"/>
</dbReference>
<dbReference type="Gene3D" id="3.20.20.20">
    <property type="entry name" value="Dihydropteroate synthase-like"/>
    <property type="match status" value="1"/>
</dbReference>
<evidence type="ECO:0000259" key="15">
    <source>
        <dbReference type="PROSITE" id="PS50972"/>
    </source>
</evidence>
<evidence type="ECO:0000313" key="16">
    <source>
        <dbReference type="EMBL" id="EHJ57572.1"/>
    </source>
</evidence>
<evidence type="ECO:0000256" key="4">
    <source>
        <dbReference type="ARBA" id="ARBA00009503"/>
    </source>
</evidence>
<reference evidence="16 17" key="1">
    <citation type="journal article" date="2014" name="Int. J. Syst. Evol. Microbiol.">
        <title>Phylogenomics and the dynamic genome evolution of the genus Streptococcus.</title>
        <authorList>
            <consortium name="The Broad Institute Genome Sequencing Platform"/>
            <person name="Richards V.P."/>
            <person name="Palmer S.R."/>
            <person name="Pavinski Bitar P.D."/>
            <person name="Qin X."/>
            <person name="Weinstock G.M."/>
            <person name="Highlander S.K."/>
            <person name="Town C.D."/>
            <person name="Burne R.A."/>
            <person name="Stanhope M.J."/>
        </authorList>
    </citation>
    <scope>NUCLEOTIDE SEQUENCE [LARGE SCALE GENOMIC DNA]</scope>
    <source>
        <strain evidence="16 17">2285-97</strain>
    </source>
</reference>
<evidence type="ECO:0000256" key="7">
    <source>
        <dbReference type="ARBA" id="ARBA00022679"/>
    </source>
</evidence>
<comment type="subunit">
    <text evidence="13">Homodimer or homotrimer.</text>
</comment>
<dbReference type="InterPro" id="IPR000489">
    <property type="entry name" value="Pterin-binding_dom"/>
</dbReference>
<evidence type="ECO:0000256" key="6">
    <source>
        <dbReference type="ARBA" id="ARBA00016919"/>
    </source>
</evidence>
<comment type="catalytic activity">
    <reaction evidence="1">
        <text>(7,8-dihydropterin-6-yl)methyl diphosphate + 4-aminobenzoate = 7,8-dihydropteroate + diphosphate</text>
        <dbReference type="Rhea" id="RHEA:19949"/>
        <dbReference type="ChEBI" id="CHEBI:17836"/>
        <dbReference type="ChEBI" id="CHEBI:17839"/>
        <dbReference type="ChEBI" id="CHEBI:33019"/>
        <dbReference type="ChEBI" id="CHEBI:72950"/>
        <dbReference type="EC" id="2.5.1.15"/>
    </reaction>
</comment>
<dbReference type="PROSITE" id="PS00793">
    <property type="entry name" value="DHPS_2"/>
    <property type="match status" value="1"/>
</dbReference>
<dbReference type="InterPro" id="IPR006390">
    <property type="entry name" value="DHP_synth_dom"/>
</dbReference>
<comment type="cofactor">
    <cofactor evidence="2 14">
        <name>Mg(2+)</name>
        <dbReference type="ChEBI" id="CHEBI:18420"/>
    </cofactor>
</comment>
<comment type="similarity">
    <text evidence="4 14">Belongs to the DHPS family.</text>
</comment>